<evidence type="ECO:0000256" key="20">
    <source>
        <dbReference type="HAMAP-Rule" id="MF_00037"/>
    </source>
</evidence>
<evidence type="ECO:0000256" key="8">
    <source>
        <dbReference type="ARBA" id="ARBA00022490"/>
    </source>
</evidence>
<dbReference type="InterPro" id="IPR036635">
    <property type="entry name" value="MurB_C_sf"/>
</dbReference>
<evidence type="ECO:0000256" key="16">
    <source>
        <dbReference type="ARBA" id="ARBA00023306"/>
    </source>
</evidence>
<dbReference type="InterPro" id="IPR016167">
    <property type="entry name" value="FAD-bd_PCMH_sub1"/>
</dbReference>
<dbReference type="GO" id="GO:0005829">
    <property type="term" value="C:cytosol"/>
    <property type="evidence" value="ECO:0007669"/>
    <property type="project" value="TreeGrafter"/>
</dbReference>
<evidence type="ECO:0000256" key="1">
    <source>
        <dbReference type="ARBA" id="ARBA00001974"/>
    </source>
</evidence>
<dbReference type="InterPro" id="IPR016166">
    <property type="entry name" value="FAD-bd_PCMH"/>
</dbReference>
<evidence type="ECO:0000256" key="13">
    <source>
        <dbReference type="ARBA" id="ARBA00022960"/>
    </source>
</evidence>
<keyword evidence="14 20" id="KW-0573">Peptidoglycan synthesis</keyword>
<dbReference type="GO" id="GO:0009252">
    <property type="term" value="P:peptidoglycan biosynthetic process"/>
    <property type="evidence" value="ECO:0007669"/>
    <property type="project" value="UniProtKB-UniRule"/>
</dbReference>
<dbReference type="PATRIC" id="fig|1049564.3.peg.1415"/>
<feature type="active site" evidence="20">
    <location>
        <position position="171"/>
    </location>
</feature>
<evidence type="ECO:0000256" key="7">
    <source>
        <dbReference type="ARBA" id="ARBA00015188"/>
    </source>
</evidence>
<dbReference type="GO" id="GO:0071949">
    <property type="term" value="F:FAD binding"/>
    <property type="evidence" value="ECO:0007669"/>
    <property type="project" value="InterPro"/>
</dbReference>
<feature type="active site" description="Proton donor" evidence="20">
    <location>
        <position position="220"/>
    </location>
</feature>
<dbReference type="PANTHER" id="PTHR21071:SF4">
    <property type="entry name" value="UDP-N-ACETYLENOLPYRUVOYLGLUCOSAMINE REDUCTASE"/>
    <property type="match status" value="1"/>
</dbReference>
<protein>
    <recommendedName>
        <fullName evidence="7 20">UDP-N-acetylenolpyruvoylglucosamine reductase</fullName>
        <ecNumber evidence="6 20">1.3.1.98</ecNumber>
    </recommendedName>
    <alternativeName>
        <fullName evidence="18 20">UDP-N-acetylmuramate dehydrogenase</fullName>
    </alternativeName>
</protein>
<dbReference type="Proteomes" id="UP000005167">
    <property type="component" value="Unassembled WGS sequence"/>
</dbReference>
<comment type="cofactor">
    <cofactor evidence="1 20">
        <name>FAD</name>
        <dbReference type="ChEBI" id="CHEBI:57692"/>
    </cofactor>
</comment>
<dbReference type="InterPro" id="IPR003170">
    <property type="entry name" value="MurB"/>
</dbReference>
<evidence type="ECO:0000256" key="18">
    <source>
        <dbReference type="ARBA" id="ARBA00031026"/>
    </source>
</evidence>
<dbReference type="InterPro" id="IPR016169">
    <property type="entry name" value="FAD-bd_PCMH_sub2"/>
</dbReference>
<dbReference type="InterPro" id="IPR006094">
    <property type="entry name" value="Oxid_FAD_bind_N"/>
</dbReference>
<evidence type="ECO:0000256" key="6">
    <source>
        <dbReference type="ARBA" id="ARBA00012518"/>
    </source>
</evidence>
<dbReference type="EMBL" id="AFZB01000010">
    <property type="protein sequence ID" value="EGW54663.1"/>
    <property type="molecule type" value="Genomic_DNA"/>
</dbReference>
<dbReference type="Gene3D" id="3.90.78.10">
    <property type="entry name" value="UDP-N-acetylenolpyruvoylglucosamine reductase, C-terminal domain"/>
    <property type="match status" value="1"/>
</dbReference>
<evidence type="ECO:0000256" key="2">
    <source>
        <dbReference type="ARBA" id="ARBA00003921"/>
    </source>
</evidence>
<evidence type="ECO:0000256" key="4">
    <source>
        <dbReference type="ARBA" id="ARBA00004752"/>
    </source>
</evidence>
<dbReference type="NCBIfam" id="NF010480">
    <property type="entry name" value="PRK13905.1"/>
    <property type="match status" value="1"/>
</dbReference>
<evidence type="ECO:0000313" key="22">
    <source>
        <dbReference type="EMBL" id="EGW54663.1"/>
    </source>
</evidence>
<feature type="active site" evidence="20">
    <location>
        <position position="290"/>
    </location>
</feature>
<keyword evidence="10 20" id="KW-0285">Flavoprotein</keyword>
<keyword evidence="9 20" id="KW-0132">Cell division</keyword>
<proteinExistence type="inferred from homology"/>
<dbReference type="RefSeq" id="WP_006474555.1">
    <property type="nucleotide sequence ID" value="NZ_AFZB01000010.1"/>
</dbReference>
<evidence type="ECO:0000256" key="5">
    <source>
        <dbReference type="ARBA" id="ARBA00010485"/>
    </source>
</evidence>
<comment type="pathway">
    <text evidence="4 20">Cell wall biogenesis; peptidoglycan biosynthesis.</text>
</comment>
<comment type="catalytic activity">
    <reaction evidence="19 20">
        <text>UDP-N-acetyl-alpha-D-muramate + NADP(+) = UDP-N-acetyl-3-O-(1-carboxyvinyl)-alpha-D-glucosamine + NADPH + H(+)</text>
        <dbReference type="Rhea" id="RHEA:12248"/>
        <dbReference type="ChEBI" id="CHEBI:15378"/>
        <dbReference type="ChEBI" id="CHEBI:57783"/>
        <dbReference type="ChEBI" id="CHEBI:58349"/>
        <dbReference type="ChEBI" id="CHEBI:68483"/>
        <dbReference type="ChEBI" id="CHEBI:70757"/>
        <dbReference type="EC" id="1.3.1.98"/>
    </reaction>
</comment>
<dbReference type="HAMAP" id="MF_00037">
    <property type="entry name" value="MurB"/>
    <property type="match status" value="1"/>
</dbReference>
<dbReference type="eggNOG" id="COG0812">
    <property type="taxonomic scope" value="Bacteria"/>
</dbReference>
<evidence type="ECO:0000313" key="23">
    <source>
        <dbReference type="Proteomes" id="UP000005167"/>
    </source>
</evidence>
<dbReference type="Pfam" id="PF01565">
    <property type="entry name" value="FAD_binding_4"/>
    <property type="match status" value="1"/>
</dbReference>
<keyword evidence="17 20" id="KW-0961">Cell wall biogenesis/degradation</keyword>
<evidence type="ECO:0000256" key="17">
    <source>
        <dbReference type="ARBA" id="ARBA00023316"/>
    </source>
</evidence>
<evidence type="ECO:0000256" key="11">
    <source>
        <dbReference type="ARBA" id="ARBA00022827"/>
    </source>
</evidence>
<dbReference type="Pfam" id="PF02873">
    <property type="entry name" value="MurB_C"/>
    <property type="match status" value="1"/>
</dbReference>
<sequence>MAAMQPQGLRGEMRYDEPMARHTTWRVGGPARRFYRPADREDLILFLQGLPEDETLFWLGLGSNLLVRDGGFDGTVIATQGRLDRIEWRGERQLYVEAGVTCARVARMAARAGLCGVEFLAGIPGTLGGALAMNAGAFGGEIWPRVIGVEMVDRRGRLWWRSPDEFEISYRSVKGRAGEWFLAAELQLLQGDADSTQAKIRSLLERRGATQPTRMPSCGSVFRNPPGDHAARLIEAAGLKGLQIGGAQVSEKHSNFIVNTGEATAADIEALIERVQQQVEARSGVRLVTEVHRIGEPL</sequence>
<keyword evidence="13 20" id="KW-0133">Cell shape</keyword>
<keyword evidence="15 20" id="KW-0560">Oxidoreductase</keyword>
<evidence type="ECO:0000256" key="10">
    <source>
        <dbReference type="ARBA" id="ARBA00022630"/>
    </source>
</evidence>
<evidence type="ECO:0000256" key="12">
    <source>
        <dbReference type="ARBA" id="ARBA00022857"/>
    </source>
</evidence>
<comment type="subcellular location">
    <subcellularLocation>
        <location evidence="3 20">Cytoplasm</location>
    </subcellularLocation>
</comment>
<evidence type="ECO:0000256" key="14">
    <source>
        <dbReference type="ARBA" id="ARBA00022984"/>
    </source>
</evidence>
<dbReference type="UniPathway" id="UPA00219"/>
<keyword evidence="16 20" id="KW-0131">Cell cycle</keyword>
<feature type="domain" description="FAD-binding PCMH-type" evidence="21">
    <location>
        <begin position="27"/>
        <end position="191"/>
    </location>
</feature>
<gene>
    <name evidence="20 22" type="primary">murB</name>
    <name evidence="22" type="ORF">TevJSym_aj00280</name>
</gene>
<reference evidence="22 23" key="1">
    <citation type="journal article" date="2011" name="ISME J.">
        <title>The endosymbionts of the deep-sea tubeworms Riftia pachyptila and Tevnia jerichonana share an identical physiology as revealed by proteogenomic analyses.</title>
        <authorList>
            <person name="Gardebrecht A."/>
            <person name="Markert S."/>
            <person name="Felbeck H."/>
            <person name="Thuermer A."/>
            <person name="Albrecht D."/>
            <person name="Wollherr A."/>
            <person name="Kabisch J."/>
            <person name="Lehmann R."/>
            <person name="Daniel R."/>
            <person name="Liesegang H."/>
            <person name="Hecker M."/>
            <person name="Sievert S.M."/>
            <person name="Schweder T."/>
        </authorList>
    </citation>
    <scope>NUCLEOTIDE SEQUENCE [LARGE SCALE GENOMIC DNA]</scope>
</reference>
<accession>G2FET1</accession>
<evidence type="ECO:0000256" key="9">
    <source>
        <dbReference type="ARBA" id="ARBA00022618"/>
    </source>
</evidence>
<dbReference type="GO" id="GO:0008762">
    <property type="term" value="F:UDP-N-acetylmuramate dehydrogenase activity"/>
    <property type="evidence" value="ECO:0007669"/>
    <property type="project" value="UniProtKB-UniRule"/>
</dbReference>
<organism evidence="22 23">
    <name type="scientific">endosymbiont of Tevnia jerichonana</name>
    <name type="common">vent Tica</name>
    <dbReference type="NCBI Taxonomy" id="1049564"/>
    <lineage>
        <taxon>Bacteria</taxon>
        <taxon>Pseudomonadati</taxon>
        <taxon>Pseudomonadota</taxon>
        <taxon>Gammaproteobacteria</taxon>
        <taxon>sulfur-oxidizing symbionts</taxon>
    </lineage>
</organism>
<dbReference type="PANTHER" id="PTHR21071">
    <property type="entry name" value="UDP-N-ACETYLENOLPYRUVOYLGLUCOSAMINE REDUCTASE"/>
    <property type="match status" value="1"/>
</dbReference>
<keyword evidence="11 20" id="KW-0274">FAD</keyword>
<dbReference type="InterPro" id="IPR036318">
    <property type="entry name" value="FAD-bd_PCMH-like_sf"/>
</dbReference>
<dbReference type="NCBIfam" id="TIGR00179">
    <property type="entry name" value="murB"/>
    <property type="match status" value="1"/>
</dbReference>
<dbReference type="SUPFAM" id="SSF56176">
    <property type="entry name" value="FAD-binding/transporter-associated domain-like"/>
    <property type="match status" value="1"/>
</dbReference>
<dbReference type="EC" id="1.3.1.98" evidence="6 20"/>
<dbReference type="GO" id="GO:0071555">
    <property type="term" value="P:cell wall organization"/>
    <property type="evidence" value="ECO:0007669"/>
    <property type="project" value="UniProtKB-KW"/>
</dbReference>
<dbReference type="AlphaFoldDB" id="G2FET1"/>
<keyword evidence="23" id="KW-1185">Reference proteome</keyword>
<comment type="function">
    <text evidence="2 20">Cell wall formation.</text>
</comment>
<dbReference type="GO" id="GO:0051301">
    <property type="term" value="P:cell division"/>
    <property type="evidence" value="ECO:0007669"/>
    <property type="project" value="UniProtKB-KW"/>
</dbReference>
<evidence type="ECO:0000256" key="19">
    <source>
        <dbReference type="ARBA" id="ARBA00048914"/>
    </source>
</evidence>
<comment type="caution">
    <text evidence="22">The sequence shown here is derived from an EMBL/GenBank/DDBJ whole genome shotgun (WGS) entry which is preliminary data.</text>
</comment>
<dbReference type="Gene3D" id="3.30.465.10">
    <property type="match status" value="1"/>
</dbReference>
<dbReference type="Gene3D" id="3.30.43.10">
    <property type="entry name" value="Uridine Diphospho-n-acetylenolpyruvylglucosamine Reductase, domain 2"/>
    <property type="match status" value="1"/>
</dbReference>
<keyword evidence="12 20" id="KW-0521">NADP</keyword>
<evidence type="ECO:0000256" key="15">
    <source>
        <dbReference type="ARBA" id="ARBA00023002"/>
    </source>
</evidence>
<dbReference type="SUPFAM" id="SSF56194">
    <property type="entry name" value="Uridine diphospho-N-Acetylenolpyruvylglucosamine reductase, MurB, C-terminal domain"/>
    <property type="match status" value="1"/>
</dbReference>
<name>G2FET1_9GAMM</name>
<keyword evidence="8 20" id="KW-0963">Cytoplasm</keyword>
<dbReference type="InterPro" id="IPR011601">
    <property type="entry name" value="MurB_C"/>
</dbReference>
<dbReference type="GO" id="GO:0008360">
    <property type="term" value="P:regulation of cell shape"/>
    <property type="evidence" value="ECO:0007669"/>
    <property type="project" value="UniProtKB-KW"/>
</dbReference>
<comment type="similarity">
    <text evidence="5 20">Belongs to the MurB family.</text>
</comment>
<dbReference type="PROSITE" id="PS51387">
    <property type="entry name" value="FAD_PCMH"/>
    <property type="match status" value="1"/>
</dbReference>
<evidence type="ECO:0000259" key="21">
    <source>
        <dbReference type="PROSITE" id="PS51387"/>
    </source>
</evidence>
<evidence type="ECO:0000256" key="3">
    <source>
        <dbReference type="ARBA" id="ARBA00004496"/>
    </source>
</evidence>